<keyword evidence="6" id="KW-1185">Reference proteome</keyword>
<dbReference type="InterPro" id="IPR002136">
    <property type="entry name" value="Ribosomal_uL4"/>
</dbReference>
<dbReference type="PANTHER" id="PTHR10746:SF6">
    <property type="entry name" value="LARGE RIBOSOMAL SUBUNIT PROTEIN UL4M"/>
    <property type="match status" value="1"/>
</dbReference>
<organism evidence="5 6">
    <name type="scientific">Parthenolecanium corni</name>
    <dbReference type="NCBI Taxonomy" id="536013"/>
    <lineage>
        <taxon>Eukaryota</taxon>
        <taxon>Metazoa</taxon>
        <taxon>Ecdysozoa</taxon>
        <taxon>Arthropoda</taxon>
        <taxon>Hexapoda</taxon>
        <taxon>Insecta</taxon>
        <taxon>Pterygota</taxon>
        <taxon>Neoptera</taxon>
        <taxon>Paraneoptera</taxon>
        <taxon>Hemiptera</taxon>
        <taxon>Sternorrhyncha</taxon>
        <taxon>Coccoidea</taxon>
        <taxon>Coccidae</taxon>
        <taxon>Parthenolecanium</taxon>
    </lineage>
</organism>
<proteinExistence type="inferred from homology"/>
<sequence>MSLLSRTGTPLLSFTRSLRFFKSKTDKTLNVASASPTGSQSNETSVENTKSVIAPRILDRVPPFMIPRQVWLENFNTMETNRIGIVDLHPEVFGARPKLHLIYENLKWQVKYRQVNFAYMPAKHEIPRSTRKPWPQKGTGRARHGTRRSPLFIGGVKIHGPKGPETHFYMLPHAKRVAGLCCTLSVKLAQDDLHIIDNLDIPTNDPQYILDLIKTRKWGPSVLIVDIMLKYNTLVLTLAAAEKIEEKLLKQLYSPAPHPGKLFVSSV</sequence>
<dbReference type="EMBL" id="JBBCAQ010000010">
    <property type="protein sequence ID" value="KAK7601988.1"/>
    <property type="molecule type" value="Genomic_DNA"/>
</dbReference>
<dbReference type="InterPro" id="IPR013005">
    <property type="entry name" value="Ribosomal_uL4-like"/>
</dbReference>
<dbReference type="GO" id="GO:0005840">
    <property type="term" value="C:ribosome"/>
    <property type="evidence" value="ECO:0007669"/>
    <property type="project" value="UniProtKB-KW"/>
</dbReference>
<dbReference type="GO" id="GO:1990904">
    <property type="term" value="C:ribonucleoprotein complex"/>
    <property type="evidence" value="ECO:0007669"/>
    <property type="project" value="UniProtKB-KW"/>
</dbReference>
<dbReference type="Gene3D" id="3.40.1370.10">
    <property type="match status" value="1"/>
</dbReference>
<evidence type="ECO:0000256" key="4">
    <source>
        <dbReference type="ARBA" id="ARBA00040565"/>
    </source>
</evidence>
<dbReference type="InterPro" id="IPR023574">
    <property type="entry name" value="Ribosomal_uL4_dom_sf"/>
</dbReference>
<protein>
    <recommendedName>
        <fullName evidence="4">Large ribosomal subunit protein uL4m</fullName>
    </recommendedName>
</protein>
<evidence type="ECO:0000256" key="2">
    <source>
        <dbReference type="ARBA" id="ARBA00022980"/>
    </source>
</evidence>
<dbReference type="PANTHER" id="PTHR10746">
    <property type="entry name" value="50S RIBOSOMAL PROTEIN L4"/>
    <property type="match status" value="1"/>
</dbReference>
<evidence type="ECO:0000313" key="6">
    <source>
        <dbReference type="Proteomes" id="UP001367676"/>
    </source>
</evidence>
<keyword evidence="2" id="KW-0689">Ribosomal protein</keyword>
<keyword evidence="3" id="KW-0687">Ribonucleoprotein</keyword>
<dbReference type="SUPFAM" id="SSF52166">
    <property type="entry name" value="Ribosomal protein L4"/>
    <property type="match status" value="1"/>
</dbReference>
<evidence type="ECO:0000256" key="3">
    <source>
        <dbReference type="ARBA" id="ARBA00023274"/>
    </source>
</evidence>
<evidence type="ECO:0000256" key="1">
    <source>
        <dbReference type="ARBA" id="ARBA00010528"/>
    </source>
</evidence>
<evidence type="ECO:0000313" key="5">
    <source>
        <dbReference type="EMBL" id="KAK7601988.1"/>
    </source>
</evidence>
<comment type="caution">
    <text evidence="5">The sequence shown here is derived from an EMBL/GenBank/DDBJ whole genome shotgun (WGS) entry which is preliminary data.</text>
</comment>
<dbReference type="Pfam" id="PF00573">
    <property type="entry name" value="Ribosomal_L4"/>
    <property type="match status" value="1"/>
</dbReference>
<comment type="similarity">
    <text evidence="1">Belongs to the universal ribosomal protein uL4 family.</text>
</comment>
<dbReference type="Proteomes" id="UP001367676">
    <property type="component" value="Unassembled WGS sequence"/>
</dbReference>
<dbReference type="AlphaFoldDB" id="A0AAN9U118"/>
<accession>A0AAN9U118</accession>
<name>A0AAN9U118_9HEMI</name>
<gene>
    <name evidence="5" type="ORF">V9T40_009429</name>
</gene>
<dbReference type="GO" id="GO:0006412">
    <property type="term" value="P:translation"/>
    <property type="evidence" value="ECO:0007669"/>
    <property type="project" value="InterPro"/>
</dbReference>
<reference evidence="5 6" key="1">
    <citation type="submission" date="2024-03" db="EMBL/GenBank/DDBJ databases">
        <title>Adaptation during the transition from Ophiocordyceps entomopathogen to insect associate is accompanied by gene loss and intensified selection.</title>
        <authorList>
            <person name="Ward C.M."/>
            <person name="Onetto C.A."/>
            <person name="Borneman A.R."/>
        </authorList>
    </citation>
    <scope>NUCLEOTIDE SEQUENCE [LARGE SCALE GENOMIC DNA]</scope>
    <source>
        <strain evidence="5">AWRI1</strain>
        <tissue evidence="5">Single Adult Female</tissue>
    </source>
</reference>
<dbReference type="GO" id="GO:0003735">
    <property type="term" value="F:structural constituent of ribosome"/>
    <property type="evidence" value="ECO:0007669"/>
    <property type="project" value="InterPro"/>
</dbReference>